<dbReference type="InterPro" id="IPR001830">
    <property type="entry name" value="Glyco_trans_20"/>
</dbReference>
<comment type="caution">
    <text evidence="5">The sequence shown here is derived from an EMBL/GenBank/DDBJ whole genome shotgun (WGS) entry which is preliminary data.</text>
</comment>
<dbReference type="NCBIfam" id="TIGR01484">
    <property type="entry name" value="HAD-SF-IIB"/>
    <property type="match status" value="1"/>
</dbReference>
<dbReference type="Gene3D" id="3.40.50.1000">
    <property type="entry name" value="HAD superfamily/HAD-like"/>
    <property type="match status" value="1"/>
</dbReference>
<evidence type="ECO:0000256" key="2">
    <source>
        <dbReference type="ARBA" id="ARBA00006330"/>
    </source>
</evidence>
<dbReference type="NCBIfam" id="TIGR00685">
    <property type="entry name" value="T6PP"/>
    <property type="match status" value="1"/>
</dbReference>
<comment type="similarity">
    <text evidence="1">In the N-terminal section; belongs to the glycosyltransferase 20 family.</text>
</comment>
<dbReference type="InterPro" id="IPR023214">
    <property type="entry name" value="HAD_sf"/>
</dbReference>
<reference evidence="5" key="1">
    <citation type="journal article" date="2022" name="bioRxiv">
        <title>Genomics of Preaxostyla Flagellates Illuminates Evolutionary Transitions and the Path Towards Mitochondrial Loss.</title>
        <authorList>
            <person name="Novak L.V.F."/>
            <person name="Treitli S.C."/>
            <person name="Pyrih J."/>
            <person name="Halakuc P."/>
            <person name="Pipaliya S.V."/>
            <person name="Vacek V."/>
            <person name="Brzon O."/>
            <person name="Soukal P."/>
            <person name="Eme L."/>
            <person name="Dacks J.B."/>
            <person name="Karnkowska A."/>
            <person name="Elias M."/>
            <person name="Hampl V."/>
        </authorList>
    </citation>
    <scope>NUCLEOTIDE SEQUENCE</scope>
    <source>
        <strain evidence="5">RCP-MX</strain>
    </source>
</reference>
<dbReference type="EMBL" id="JAPMOS010000039">
    <property type="protein sequence ID" value="KAJ4457819.1"/>
    <property type="molecule type" value="Genomic_DNA"/>
</dbReference>
<keyword evidence="6" id="KW-1185">Reference proteome</keyword>
<evidence type="ECO:0000256" key="1">
    <source>
        <dbReference type="ARBA" id="ARBA00005409"/>
    </source>
</evidence>
<dbReference type="PANTHER" id="PTHR10788:SF106">
    <property type="entry name" value="BCDNA.GH08860"/>
    <property type="match status" value="1"/>
</dbReference>
<dbReference type="Pfam" id="PF02358">
    <property type="entry name" value="Trehalose_PPase"/>
    <property type="match status" value="1"/>
</dbReference>
<dbReference type="EC" id="3.1.3.12" evidence="3"/>
<comment type="catalytic activity">
    <reaction evidence="3">
        <text>alpha,alpha-trehalose 6-phosphate + H2O = alpha,alpha-trehalose + phosphate</text>
        <dbReference type="Rhea" id="RHEA:23420"/>
        <dbReference type="ChEBI" id="CHEBI:15377"/>
        <dbReference type="ChEBI" id="CHEBI:16551"/>
        <dbReference type="ChEBI" id="CHEBI:43474"/>
        <dbReference type="ChEBI" id="CHEBI:58429"/>
        <dbReference type="EC" id="3.1.3.12"/>
    </reaction>
</comment>
<evidence type="ECO:0000313" key="6">
    <source>
        <dbReference type="Proteomes" id="UP001141327"/>
    </source>
</evidence>
<dbReference type="CDD" id="cd01627">
    <property type="entry name" value="HAD_TPP"/>
    <property type="match status" value="1"/>
</dbReference>
<dbReference type="Proteomes" id="UP001141327">
    <property type="component" value="Unassembled WGS sequence"/>
</dbReference>
<organism evidence="5 6">
    <name type="scientific">Paratrimastix pyriformis</name>
    <dbReference type="NCBI Taxonomy" id="342808"/>
    <lineage>
        <taxon>Eukaryota</taxon>
        <taxon>Metamonada</taxon>
        <taxon>Preaxostyla</taxon>
        <taxon>Paratrimastigidae</taxon>
        <taxon>Paratrimastix</taxon>
    </lineage>
</organism>
<evidence type="ECO:0000256" key="4">
    <source>
        <dbReference type="SAM" id="MobiDB-lite"/>
    </source>
</evidence>
<protein>
    <recommendedName>
        <fullName evidence="3">Trehalose 6-phosphate phosphatase</fullName>
        <ecNumber evidence="3">3.1.3.12</ecNumber>
    </recommendedName>
</protein>
<evidence type="ECO:0000313" key="5">
    <source>
        <dbReference type="EMBL" id="KAJ4457819.1"/>
    </source>
</evidence>
<comment type="pathway">
    <text evidence="3">Glycan biosynthesis; trehalose biosynthesis.</text>
</comment>
<comment type="function">
    <text evidence="3">Removes the phosphate from trehalose 6-phosphate to produce free trehalose.</text>
</comment>
<comment type="similarity">
    <text evidence="2">In the C-terminal section; belongs to the trehalose phosphatase family.</text>
</comment>
<comment type="similarity">
    <text evidence="3">Belongs to the trehalose phosphatase family.</text>
</comment>
<evidence type="ECO:0000256" key="3">
    <source>
        <dbReference type="RuleBase" id="RU361117"/>
    </source>
</evidence>
<sequence length="270" mass="29340">MRILLFDYDGTLAPLVSDTAKVPPSADLMKNLVRLSTHKNTFVYIVSGRDRNNLQELFANPAIGIVAEHGMVVRHPHTTQLEPYFASPPDLSWLPRVHQTMADISAQAPGSRVESKPSGLCFHYRRCCGDTGEHSAQEIRTALERDGTLMAGVEVISGNKVVEARCRGVNKGAMVSRILDKFLLPGEHPHPPNSDHPQDGTSDRTPSFVLCMGDDRTDEDMFAVCNHLSPLAASCSTVIVGPRRPTLARHSLAGCAEALQLVSLLAAVTD</sequence>
<comment type="cofactor">
    <cofactor evidence="3">
        <name>a divalent metal cation</name>
        <dbReference type="ChEBI" id="CHEBI:60240"/>
    </cofactor>
</comment>
<name>A0ABQ8UKJ3_9EUKA</name>
<dbReference type="InterPro" id="IPR006379">
    <property type="entry name" value="HAD-SF_hydro_IIB"/>
</dbReference>
<keyword evidence="3" id="KW-0378">Hydrolase</keyword>
<dbReference type="InterPro" id="IPR003337">
    <property type="entry name" value="Trehalose_PPase"/>
</dbReference>
<feature type="region of interest" description="Disordered" evidence="4">
    <location>
        <begin position="185"/>
        <end position="206"/>
    </location>
</feature>
<accession>A0ABQ8UKJ3</accession>
<dbReference type="SUPFAM" id="SSF56784">
    <property type="entry name" value="HAD-like"/>
    <property type="match status" value="1"/>
</dbReference>
<dbReference type="InterPro" id="IPR036412">
    <property type="entry name" value="HAD-like_sf"/>
</dbReference>
<gene>
    <name evidence="5" type="ORF">PAPYR_6637</name>
</gene>
<proteinExistence type="inferred from homology"/>
<dbReference type="PANTHER" id="PTHR10788">
    <property type="entry name" value="TREHALOSE-6-PHOSPHATE SYNTHASE"/>
    <property type="match status" value="1"/>
</dbReference>
<dbReference type="Gene3D" id="3.30.70.1020">
    <property type="entry name" value="Trehalose-6-phosphate phosphatase related protein, domain 2"/>
    <property type="match status" value="1"/>
</dbReference>